<dbReference type="InterPro" id="IPR049560">
    <property type="entry name" value="MeTrfase_RsmB-F_NOP2_cat"/>
</dbReference>
<keyword evidence="2 5" id="KW-0808">Transferase</keyword>
<dbReference type="PANTHER" id="PTHR22807:SF4">
    <property type="entry name" value="28S RRNA (CYTOSINE-C(5))-METHYLTRANSFERASE"/>
    <property type="match status" value="1"/>
</dbReference>
<evidence type="ECO:0000256" key="2">
    <source>
        <dbReference type="ARBA" id="ARBA00022679"/>
    </source>
</evidence>
<evidence type="ECO:0000259" key="6">
    <source>
        <dbReference type="PROSITE" id="PS51686"/>
    </source>
</evidence>
<dbReference type="SUPFAM" id="SSF53335">
    <property type="entry name" value="S-adenosyl-L-methionine-dependent methyltransferases"/>
    <property type="match status" value="1"/>
</dbReference>
<name>A0A0N4ZP41_PARTI</name>
<evidence type="ECO:0000256" key="3">
    <source>
        <dbReference type="ARBA" id="ARBA00022691"/>
    </source>
</evidence>
<dbReference type="InterPro" id="IPR029063">
    <property type="entry name" value="SAM-dependent_MTases_sf"/>
</dbReference>
<dbReference type="GO" id="GO:0003723">
    <property type="term" value="F:RNA binding"/>
    <property type="evidence" value="ECO:0007669"/>
    <property type="project" value="UniProtKB-UniRule"/>
</dbReference>
<comment type="similarity">
    <text evidence="5">Belongs to the class I-like SAM-binding methyltransferase superfamily. RsmB/NOP family.</text>
</comment>
<dbReference type="Pfam" id="PF01189">
    <property type="entry name" value="Methyltr_RsmB-F"/>
    <property type="match status" value="1"/>
</dbReference>
<feature type="binding site" evidence="5">
    <location>
        <position position="221"/>
    </location>
    <ligand>
        <name>S-adenosyl-L-methionine</name>
        <dbReference type="ChEBI" id="CHEBI:59789"/>
    </ligand>
</feature>
<proteinExistence type="inferred from homology"/>
<dbReference type="GO" id="GO:0005730">
    <property type="term" value="C:nucleolus"/>
    <property type="evidence" value="ECO:0007669"/>
    <property type="project" value="TreeGrafter"/>
</dbReference>
<dbReference type="PANTHER" id="PTHR22807">
    <property type="entry name" value="NOP2 YEAST -RELATED NOL1/NOP2/FMU SUN DOMAIN-CONTAINING"/>
    <property type="match status" value="1"/>
</dbReference>
<dbReference type="InterPro" id="IPR001678">
    <property type="entry name" value="MeTrfase_RsmB-F_NOP2_dom"/>
</dbReference>
<feature type="active site" description="Nucleophile" evidence="5">
    <location>
        <position position="275"/>
    </location>
</feature>
<sequence length="343" mass="39085">MVMLYELCDGKGYKMIPKKYRSELDNIQTAIKITLKDLENEGKGISFYKNELKKIPEIPRYVRVNTLKISKEDVIEKMLKEGYQISNDLNNAKEFCVDVDIDDLLIFSPKARIYDHYLIKSKKLILQDKASCLSSFLLSPPPGSKVIDTCAAPGMKTSHLCALMNNTGQVYAFDRDKRRFNDLKDNLLSSGAENASVFNIDFLKVPVEKLPYDEVEYALVDPPCSGSGMIKRMDSHIDDEEIDKNRLHGLGNLQAMILKHAMGLPKLKKIVYSTCSIHEIENECVIEEIMKDENIKNTFRLVNALPSWKERGLNKYDFGSKCLRCNPTTSKTNGFFVAVFERI</sequence>
<feature type="binding site" evidence="5">
    <location>
        <position position="174"/>
    </location>
    <ligand>
        <name>S-adenosyl-L-methionine</name>
        <dbReference type="ChEBI" id="CHEBI:59789"/>
    </ligand>
</feature>
<dbReference type="InterPro" id="IPR049561">
    <property type="entry name" value="NSUN5_7_fdxn-like"/>
</dbReference>
<dbReference type="WBParaSite" id="PTRK_0001030300.1">
    <property type="protein sequence ID" value="PTRK_0001030300.1"/>
    <property type="gene ID" value="PTRK_0001030300"/>
</dbReference>
<feature type="domain" description="SAM-dependent MTase RsmB/NOP-type" evidence="6">
    <location>
        <begin position="50"/>
        <end position="343"/>
    </location>
</feature>
<dbReference type="PROSITE" id="PS51686">
    <property type="entry name" value="SAM_MT_RSMB_NOP"/>
    <property type="match status" value="1"/>
</dbReference>
<dbReference type="PRINTS" id="PR02008">
    <property type="entry name" value="RCMTFAMILY"/>
</dbReference>
<dbReference type="Pfam" id="PF21148">
    <property type="entry name" value="NSUN5_fdxn-like"/>
    <property type="match status" value="1"/>
</dbReference>
<reference evidence="8" key="1">
    <citation type="submission" date="2017-02" db="UniProtKB">
        <authorList>
            <consortium name="WormBaseParasite"/>
        </authorList>
    </citation>
    <scope>IDENTIFICATION</scope>
</reference>
<protein>
    <submittedName>
        <fullName evidence="8">SAM_MT_RSMB_NOP domain-containing protein</fullName>
    </submittedName>
</protein>
<dbReference type="STRING" id="131310.A0A0N4ZP41"/>
<keyword evidence="3 5" id="KW-0949">S-adenosyl-L-methionine</keyword>
<dbReference type="GO" id="GO:0070475">
    <property type="term" value="P:rRNA base methylation"/>
    <property type="evidence" value="ECO:0007669"/>
    <property type="project" value="TreeGrafter"/>
</dbReference>
<dbReference type="InterPro" id="IPR023267">
    <property type="entry name" value="RCMT"/>
</dbReference>
<dbReference type="Gene3D" id="3.40.50.150">
    <property type="entry name" value="Vaccinia Virus protein VP39"/>
    <property type="match status" value="1"/>
</dbReference>
<keyword evidence="7" id="KW-1185">Reference proteome</keyword>
<evidence type="ECO:0000256" key="5">
    <source>
        <dbReference type="PROSITE-ProRule" id="PRU01023"/>
    </source>
</evidence>
<comment type="caution">
    <text evidence="5">Lacks conserved residue(s) required for the propagation of feature annotation.</text>
</comment>
<feature type="binding site" evidence="5">
    <location>
        <position position="201"/>
    </location>
    <ligand>
        <name>S-adenosyl-L-methionine</name>
        <dbReference type="ChEBI" id="CHEBI:59789"/>
    </ligand>
</feature>
<evidence type="ECO:0000313" key="7">
    <source>
        <dbReference type="Proteomes" id="UP000038045"/>
    </source>
</evidence>
<evidence type="ECO:0000256" key="4">
    <source>
        <dbReference type="ARBA" id="ARBA00022884"/>
    </source>
</evidence>
<accession>A0A0N4ZP41</accession>
<dbReference type="Gene3D" id="3.30.70.1170">
    <property type="entry name" value="Sun protein, domain 3"/>
    <property type="match status" value="1"/>
</dbReference>
<organism evidence="7 8">
    <name type="scientific">Parastrongyloides trichosuri</name>
    <name type="common">Possum-specific nematode worm</name>
    <dbReference type="NCBI Taxonomy" id="131310"/>
    <lineage>
        <taxon>Eukaryota</taxon>
        <taxon>Metazoa</taxon>
        <taxon>Ecdysozoa</taxon>
        <taxon>Nematoda</taxon>
        <taxon>Chromadorea</taxon>
        <taxon>Rhabditida</taxon>
        <taxon>Tylenchina</taxon>
        <taxon>Panagrolaimomorpha</taxon>
        <taxon>Strongyloidoidea</taxon>
        <taxon>Strongyloididae</taxon>
        <taxon>Parastrongyloides</taxon>
    </lineage>
</organism>
<dbReference type="Proteomes" id="UP000038045">
    <property type="component" value="Unplaced"/>
</dbReference>
<dbReference type="AlphaFoldDB" id="A0A0N4ZP41"/>
<keyword evidence="1 5" id="KW-0489">Methyltransferase</keyword>
<dbReference type="GO" id="GO:0008173">
    <property type="term" value="F:RNA methyltransferase activity"/>
    <property type="evidence" value="ECO:0007669"/>
    <property type="project" value="InterPro"/>
</dbReference>
<evidence type="ECO:0000313" key="8">
    <source>
        <dbReference type="WBParaSite" id="PTRK_0001030300.1"/>
    </source>
</evidence>
<keyword evidence="4 5" id="KW-0694">RNA-binding</keyword>
<evidence type="ECO:0000256" key="1">
    <source>
        <dbReference type="ARBA" id="ARBA00022603"/>
    </source>
</evidence>